<evidence type="ECO:0000313" key="2">
    <source>
        <dbReference type="EnsemblPlants" id="AET4Gv20463200.4"/>
    </source>
</evidence>
<feature type="region of interest" description="Disordered" evidence="1">
    <location>
        <begin position="95"/>
        <end position="118"/>
    </location>
</feature>
<reference evidence="2" key="4">
    <citation type="submission" date="2019-03" db="UniProtKB">
        <authorList>
            <consortium name="EnsemblPlants"/>
        </authorList>
    </citation>
    <scope>IDENTIFICATION</scope>
</reference>
<feature type="compositionally biased region" description="Polar residues" evidence="1">
    <location>
        <begin position="50"/>
        <end position="70"/>
    </location>
</feature>
<dbReference type="EnsemblPlants" id="AET4Gv20463200.4">
    <property type="protein sequence ID" value="AET4Gv20463200.4"/>
    <property type="gene ID" value="AET4Gv20463200"/>
</dbReference>
<feature type="region of interest" description="Disordered" evidence="1">
    <location>
        <begin position="44"/>
        <end position="70"/>
    </location>
</feature>
<organism evidence="2 3">
    <name type="scientific">Aegilops tauschii subsp. strangulata</name>
    <name type="common">Goatgrass</name>
    <dbReference type="NCBI Taxonomy" id="200361"/>
    <lineage>
        <taxon>Eukaryota</taxon>
        <taxon>Viridiplantae</taxon>
        <taxon>Streptophyta</taxon>
        <taxon>Embryophyta</taxon>
        <taxon>Tracheophyta</taxon>
        <taxon>Spermatophyta</taxon>
        <taxon>Magnoliopsida</taxon>
        <taxon>Liliopsida</taxon>
        <taxon>Poales</taxon>
        <taxon>Poaceae</taxon>
        <taxon>BOP clade</taxon>
        <taxon>Pooideae</taxon>
        <taxon>Triticodae</taxon>
        <taxon>Triticeae</taxon>
        <taxon>Triticinae</taxon>
        <taxon>Aegilops</taxon>
    </lineage>
</organism>
<proteinExistence type="predicted"/>
<reference evidence="2" key="3">
    <citation type="journal article" date="2017" name="Nature">
        <title>Genome sequence of the progenitor of the wheat D genome Aegilops tauschii.</title>
        <authorList>
            <person name="Luo M.C."/>
            <person name="Gu Y.Q."/>
            <person name="Puiu D."/>
            <person name="Wang H."/>
            <person name="Twardziok S.O."/>
            <person name="Deal K.R."/>
            <person name="Huo N."/>
            <person name="Zhu T."/>
            <person name="Wang L."/>
            <person name="Wang Y."/>
            <person name="McGuire P.E."/>
            <person name="Liu S."/>
            <person name="Long H."/>
            <person name="Ramasamy R.K."/>
            <person name="Rodriguez J.C."/>
            <person name="Van S.L."/>
            <person name="Yuan L."/>
            <person name="Wang Z."/>
            <person name="Xia Z."/>
            <person name="Xiao L."/>
            <person name="Anderson O.D."/>
            <person name="Ouyang S."/>
            <person name="Liang Y."/>
            <person name="Zimin A.V."/>
            <person name="Pertea G."/>
            <person name="Qi P."/>
            <person name="Bennetzen J.L."/>
            <person name="Dai X."/>
            <person name="Dawson M.W."/>
            <person name="Muller H.G."/>
            <person name="Kugler K."/>
            <person name="Rivarola-Duarte L."/>
            <person name="Spannagl M."/>
            <person name="Mayer K.F.X."/>
            <person name="Lu F.H."/>
            <person name="Bevan M.W."/>
            <person name="Leroy P."/>
            <person name="Li P."/>
            <person name="You F.M."/>
            <person name="Sun Q."/>
            <person name="Liu Z."/>
            <person name="Lyons E."/>
            <person name="Wicker T."/>
            <person name="Salzberg S.L."/>
            <person name="Devos K.M."/>
            <person name="Dvorak J."/>
        </authorList>
    </citation>
    <scope>NUCLEOTIDE SEQUENCE [LARGE SCALE GENOMIC DNA]</scope>
    <source>
        <strain evidence="2">cv. AL8/78</strain>
    </source>
</reference>
<dbReference type="EnsemblPlants" id="AET4Gv20463200.3">
    <property type="protein sequence ID" value="AET4Gv20463200.3"/>
    <property type="gene ID" value="AET4Gv20463200"/>
</dbReference>
<evidence type="ECO:0000313" key="3">
    <source>
        <dbReference type="Proteomes" id="UP000015105"/>
    </source>
</evidence>
<keyword evidence="3" id="KW-1185">Reference proteome</keyword>
<name>A0A453I6Y7_AEGTS</name>
<reference evidence="2" key="5">
    <citation type="journal article" date="2021" name="G3 (Bethesda)">
        <title>Aegilops tauschii genome assembly Aet v5.0 features greater sequence contiguity and improved annotation.</title>
        <authorList>
            <person name="Wang L."/>
            <person name="Zhu T."/>
            <person name="Rodriguez J.C."/>
            <person name="Deal K.R."/>
            <person name="Dubcovsky J."/>
            <person name="McGuire P.E."/>
            <person name="Lux T."/>
            <person name="Spannagl M."/>
            <person name="Mayer K.F.X."/>
            <person name="Baldrich P."/>
            <person name="Meyers B.C."/>
            <person name="Huo N."/>
            <person name="Gu Y.Q."/>
            <person name="Zhou H."/>
            <person name="Devos K.M."/>
            <person name="Bennetzen J.L."/>
            <person name="Unver T."/>
            <person name="Budak H."/>
            <person name="Gulick P.J."/>
            <person name="Galiba G."/>
            <person name="Kalapos B."/>
            <person name="Nelson D.R."/>
            <person name="Li P."/>
            <person name="You F.M."/>
            <person name="Luo M.C."/>
            <person name="Dvorak J."/>
        </authorList>
    </citation>
    <scope>NUCLEOTIDE SEQUENCE [LARGE SCALE GENOMIC DNA]</scope>
    <source>
        <strain evidence="2">cv. AL8/78</strain>
    </source>
</reference>
<dbReference type="AlphaFoldDB" id="A0A453I6Y7"/>
<reference evidence="3" key="1">
    <citation type="journal article" date="2014" name="Science">
        <title>Ancient hybridizations among the ancestral genomes of bread wheat.</title>
        <authorList>
            <consortium name="International Wheat Genome Sequencing Consortium,"/>
            <person name="Marcussen T."/>
            <person name="Sandve S.R."/>
            <person name="Heier L."/>
            <person name="Spannagl M."/>
            <person name="Pfeifer M."/>
            <person name="Jakobsen K.S."/>
            <person name="Wulff B.B."/>
            <person name="Steuernagel B."/>
            <person name="Mayer K.F."/>
            <person name="Olsen O.A."/>
        </authorList>
    </citation>
    <scope>NUCLEOTIDE SEQUENCE [LARGE SCALE GENOMIC DNA]</scope>
    <source>
        <strain evidence="3">cv. AL8/78</strain>
    </source>
</reference>
<protein>
    <submittedName>
        <fullName evidence="2">Uncharacterized protein</fullName>
    </submittedName>
</protein>
<dbReference type="Gramene" id="AET4Gv20463200.3">
    <property type="protein sequence ID" value="AET4Gv20463200.3"/>
    <property type="gene ID" value="AET4Gv20463200"/>
</dbReference>
<reference evidence="3" key="2">
    <citation type="journal article" date="2017" name="Nat. Plants">
        <title>The Aegilops tauschii genome reveals multiple impacts of transposons.</title>
        <authorList>
            <person name="Zhao G."/>
            <person name="Zou C."/>
            <person name="Li K."/>
            <person name="Wang K."/>
            <person name="Li T."/>
            <person name="Gao L."/>
            <person name="Zhang X."/>
            <person name="Wang H."/>
            <person name="Yang Z."/>
            <person name="Liu X."/>
            <person name="Jiang W."/>
            <person name="Mao L."/>
            <person name="Kong X."/>
            <person name="Jiao Y."/>
            <person name="Jia J."/>
        </authorList>
    </citation>
    <scope>NUCLEOTIDE SEQUENCE [LARGE SCALE GENOMIC DNA]</scope>
    <source>
        <strain evidence="3">cv. AL8/78</strain>
    </source>
</reference>
<accession>A0A453I6Y7</accession>
<evidence type="ECO:0000256" key="1">
    <source>
        <dbReference type="SAM" id="MobiDB-lite"/>
    </source>
</evidence>
<dbReference type="Gramene" id="AET4Gv20463200.4">
    <property type="protein sequence ID" value="AET4Gv20463200.4"/>
    <property type="gene ID" value="AET4Gv20463200"/>
</dbReference>
<dbReference type="Proteomes" id="UP000015105">
    <property type="component" value="Chromosome 4D"/>
</dbReference>
<feature type="compositionally biased region" description="Polar residues" evidence="1">
    <location>
        <begin position="95"/>
        <end position="111"/>
    </location>
</feature>
<sequence>MISSRDQNCQICRAIAGYVTLWAQHLLTLASPLSSPSPPVIHCHRRHSHQQGFPNSKRQGAQNVHCQPNPRNSIRVSAEWPSRAPYLYLVHTSSVNPRNRSTGATRSFHTSPKQHKAM</sequence>